<evidence type="ECO:0000256" key="1">
    <source>
        <dbReference type="SAM" id="SignalP"/>
    </source>
</evidence>
<dbReference type="EMBL" id="WUAV01000003">
    <property type="protein sequence ID" value="KAF1760356.1"/>
    <property type="molecule type" value="Genomic_DNA"/>
</dbReference>
<organism evidence="2 3">
    <name type="scientific">Caenorhabditis remanei</name>
    <name type="common">Caenorhabditis vulgaris</name>
    <dbReference type="NCBI Taxonomy" id="31234"/>
    <lineage>
        <taxon>Eukaryota</taxon>
        <taxon>Metazoa</taxon>
        <taxon>Ecdysozoa</taxon>
        <taxon>Nematoda</taxon>
        <taxon>Chromadorea</taxon>
        <taxon>Rhabditida</taxon>
        <taxon>Rhabditina</taxon>
        <taxon>Rhabditomorpha</taxon>
        <taxon>Rhabditoidea</taxon>
        <taxon>Rhabditidae</taxon>
        <taxon>Peloderinae</taxon>
        <taxon>Caenorhabditis</taxon>
    </lineage>
</organism>
<gene>
    <name evidence="2" type="ORF">GCK72_008605</name>
</gene>
<dbReference type="RefSeq" id="XP_053586487.1">
    <property type="nucleotide sequence ID" value="XM_053726910.1"/>
</dbReference>
<dbReference type="KEGG" id="crq:GCK72_008605"/>
<dbReference type="Proteomes" id="UP000483820">
    <property type="component" value="Chromosome III"/>
</dbReference>
<comment type="caution">
    <text evidence="2">The sequence shown here is derived from an EMBL/GenBank/DDBJ whole genome shotgun (WGS) entry which is preliminary data.</text>
</comment>
<dbReference type="AlphaFoldDB" id="A0A6A5H0Q3"/>
<sequence length="353" mass="40628">MKVLIAITLVLLSARFGYTDFIKHCLIEEEYNQRYAPFLHNKSETKVEAENTDRVDVAKGFQIANMHEMKYDMSLEKEARKMKSCDDFKHGVNYRVQFYRERESRAIWQEFEKSLNKSPSNFVEGANPLQTAYIECDLTTDCRFDAHRFDNFDDLETDHITFYGWRGTLSVSDFQHGPPGSKCTHGKTKQGLCIAPPRSKYDMSLEKESRKMKSCDDIKHGVNYRVAFYGEKESREIWQEFSKSTEFPSFHFHEEEHPLQTSVIQCVLTATCHLNASRSGNSFNTEMATITLYGWRGTFSLSDYQRGESGSKCTHGKTERGLCITPSSENNGRSEGVNSILVYLFIALLSLFL</sequence>
<feature type="chain" id="PRO_5025490970" evidence="1">
    <location>
        <begin position="20"/>
        <end position="353"/>
    </location>
</feature>
<feature type="signal peptide" evidence="1">
    <location>
        <begin position="1"/>
        <end position="19"/>
    </location>
</feature>
<dbReference type="CTD" id="9811712"/>
<dbReference type="GeneID" id="9811712"/>
<name>A0A6A5H0Q3_CAERE</name>
<proteinExistence type="predicted"/>
<reference evidence="2 3" key="1">
    <citation type="submission" date="2019-12" db="EMBL/GenBank/DDBJ databases">
        <title>Chromosome-level assembly of the Caenorhabditis remanei genome.</title>
        <authorList>
            <person name="Teterina A.A."/>
            <person name="Willis J.H."/>
            <person name="Phillips P.C."/>
        </authorList>
    </citation>
    <scope>NUCLEOTIDE SEQUENCE [LARGE SCALE GENOMIC DNA]</scope>
    <source>
        <strain evidence="2 3">PX506</strain>
        <tissue evidence="2">Whole organism</tissue>
    </source>
</reference>
<keyword evidence="1" id="KW-0732">Signal</keyword>
<evidence type="ECO:0000313" key="3">
    <source>
        <dbReference type="Proteomes" id="UP000483820"/>
    </source>
</evidence>
<protein>
    <submittedName>
        <fullName evidence="2">Uncharacterized protein</fullName>
    </submittedName>
</protein>
<accession>A0A6A5H0Q3</accession>
<evidence type="ECO:0000313" key="2">
    <source>
        <dbReference type="EMBL" id="KAF1760356.1"/>
    </source>
</evidence>